<dbReference type="InterPro" id="IPR015424">
    <property type="entry name" value="PyrdxlP-dep_Trfase"/>
</dbReference>
<dbReference type="CDD" id="cd00616">
    <property type="entry name" value="AHBA_syn"/>
    <property type="match status" value="1"/>
</dbReference>
<dbReference type="InterPro" id="IPR000653">
    <property type="entry name" value="DegT/StrS_aminotransferase"/>
</dbReference>
<dbReference type="GO" id="GO:0008483">
    <property type="term" value="F:transaminase activity"/>
    <property type="evidence" value="ECO:0007669"/>
    <property type="project" value="UniProtKB-KW"/>
</dbReference>
<comment type="similarity">
    <text evidence="1">Belongs to the DegT/DnrJ/EryC1 family.</text>
</comment>
<keyword evidence="2" id="KW-0808">Transferase</keyword>
<dbReference type="PANTHER" id="PTHR30244">
    <property type="entry name" value="TRANSAMINASE"/>
    <property type="match status" value="1"/>
</dbReference>
<dbReference type="EMBL" id="PFFQ01000004">
    <property type="protein sequence ID" value="PIW19478.1"/>
    <property type="molecule type" value="Genomic_DNA"/>
</dbReference>
<proteinExistence type="inferred from homology"/>
<evidence type="ECO:0000313" key="2">
    <source>
        <dbReference type="EMBL" id="PIW19478.1"/>
    </source>
</evidence>
<reference evidence="2 3" key="1">
    <citation type="submission" date="2017-09" db="EMBL/GenBank/DDBJ databases">
        <title>Depth-based differentiation of microbial function through sediment-hosted aquifers and enrichment of novel symbionts in the deep terrestrial subsurface.</title>
        <authorList>
            <person name="Probst A.J."/>
            <person name="Ladd B."/>
            <person name="Jarett J.K."/>
            <person name="Geller-Mcgrath D.E."/>
            <person name="Sieber C.M."/>
            <person name="Emerson J.B."/>
            <person name="Anantharaman K."/>
            <person name="Thomas B.C."/>
            <person name="Malmstrom R."/>
            <person name="Stieglmeier M."/>
            <person name="Klingl A."/>
            <person name="Woyke T."/>
            <person name="Ryan C.M."/>
            <person name="Banfield J.F."/>
        </authorList>
    </citation>
    <scope>NUCLEOTIDE SEQUENCE [LARGE SCALE GENOMIC DNA]</scope>
    <source>
        <strain evidence="2">CG17_big_fil_post_rev_8_21_14_2_50_48_46</strain>
    </source>
</reference>
<dbReference type="PIRSF" id="PIRSF000390">
    <property type="entry name" value="PLP_StrS"/>
    <property type="match status" value="1"/>
</dbReference>
<keyword evidence="2" id="KW-0032">Aminotransferase</keyword>
<dbReference type="InterPro" id="IPR015422">
    <property type="entry name" value="PyrdxlP-dep_Trfase_small"/>
</dbReference>
<dbReference type="Proteomes" id="UP000231019">
    <property type="component" value="Unassembled WGS sequence"/>
</dbReference>
<dbReference type="Pfam" id="PF01041">
    <property type="entry name" value="DegT_DnrJ_EryC1"/>
    <property type="match status" value="1"/>
</dbReference>
<protein>
    <submittedName>
        <fullName evidence="2">DegT/DnrJ/EryC1/StrS family aminotransferase</fullName>
    </submittedName>
</protein>
<dbReference type="Gene3D" id="3.40.640.10">
    <property type="entry name" value="Type I PLP-dependent aspartate aminotransferase-like (Major domain)"/>
    <property type="match status" value="1"/>
</dbReference>
<accession>A0A2M7GBE0</accession>
<dbReference type="GO" id="GO:0030170">
    <property type="term" value="F:pyridoxal phosphate binding"/>
    <property type="evidence" value="ECO:0007669"/>
    <property type="project" value="TreeGrafter"/>
</dbReference>
<dbReference type="InterPro" id="IPR015421">
    <property type="entry name" value="PyrdxlP-dep_Trfase_major"/>
</dbReference>
<dbReference type="Gene3D" id="3.90.1150.10">
    <property type="entry name" value="Aspartate Aminotransferase, domain 1"/>
    <property type="match status" value="1"/>
</dbReference>
<gene>
    <name evidence="2" type="ORF">COW36_01165</name>
</gene>
<evidence type="ECO:0000313" key="3">
    <source>
        <dbReference type="Proteomes" id="UP000231019"/>
    </source>
</evidence>
<organism evidence="2 3">
    <name type="scientific">bacterium (Candidatus Blackallbacteria) CG17_big_fil_post_rev_8_21_14_2_50_48_46</name>
    <dbReference type="NCBI Taxonomy" id="2014261"/>
    <lineage>
        <taxon>Bacteria</taxon>
        <taxon>Candidatus Blackallbacteria</taxon>
    </lineage>
</organism>
<evidence type="ECO:0000256" key="1">
    <source>
        <dbReference type="RuleBase" id="RU004508"/>
    </source>
</evidence>
<comment type="caution">
    <text evidence="2">The sequence shown here is derived from an EMBL/GenBank/DDBJ whole genome shotgun (WGS) entry which is preliminary data.</text>
</comment>
<dbReference type="PANTHER" id="PTHR30244:SF34">
    <property type="entry name" value="DTDP-4-AMINO-4,6-DIDEOXYGALACTOSE TRANSAMINASE"/>
    <property type="match status" value="1"/>
</dbReference>
<dbReference type="GO" id="GO:0000271">
    <property type="term" value="P:polysaccharide biosynthetic process"/>
    <property type="evidence" value="ECO:0007669"/>
    <property type="project" value="TreeGrafter"/>
</dbReference>
<name>A0A2M7GBE0_9BACT</name>
<keyword evidence="1" id="KW-0663">Pyridoxal phosphate</keyword>
<dbReference type="SUPFAM" id="SSF53383">
    <property type="entry name" value="PLP-dependent transferases"/>
    <property type="match status" value="1"/>
</dbReference>
<sequence length="430" mass="47873">MSELPMRDLETQHDQILEWVGNYQRQLMQAPPQQPFELMRTLFEPEDLQAAVAVLLSGQVSMGQRVAEFEQAWSHWNQSAGSLMVNSGSSANLLALSAFASQQTQPALKPGDEVIVPAVCWSTSVFPVVQMGAIPVFVDCDPVTLNLSLEQVEAAITPQTRALVAVHVLGNPCPMPELMALARKHDLWVLEDCCEAHGATIEGVKVGNFGDLSSFSFFLSHHMTTIEGGMVCMRKPQDWQDLLISQRAHGWIRGRSDQQDWIERFPELTGGWLFVETGYNLRPTEMHAAIGLSQLGRLDAFILRRQNILAILQAHILNRWGDWLAVQQALPGHASSAFGLAILVKPGAPFERKDLQRALQSAQIFTRPLITGNFLRQPVVHKFAFRQGQSAMPGADYVHDRGFMVGIHHDLTDSALAYFQDTLDQFLGKF</sequence>
<dbReference type="AlphaFoldDB" id="A0A2M7GBE0"/>